<feature type="transmembrane region" description="Helical" evidence="1">
    <location>
        <begin position="39"/>
        <end position="63"/>
    </location>
</feature>
<dbReference type="PANTHER" id="PTHR34220:SF7">
    <property type="entry name" value="SENSOR HISTIDINE KINASE YPDA"/>
    <property type="match status" value="1"/>
</dbReference>
<sequence length="350" mass="40987">MLASLLKKTIYLPIHIILWVLVWLFYIYFFSYAADNDQFVIHFATSLLPITIVATYIIAYYLIPHFLLKKRYIVFTTYLLYTVVGSLFLIIIITFINFIFLSNYDMKQMPLLTRNFVFVFILVYLVAGLVSLAQLLKYNYKALHRNSVLENKILEGQLLLKEKELHYLKEQIHPHFLFNTLNTIYGAALKESKHTPDLILKLSNLLDYSLNQIKKKTVAISEETGYIDSYIGLEQVRFRDSLSVTFTKNIQRDIQVPPMLFIAFVENAFKHGGPIDEFLIINIHLEVVDKRLHFTIKNTVKATQNNTLNHGLGLKNSKKRLDVLYPQKYTLTSELKDNWFYLNVNIRLDQ</sequence>
<keyword evidence="3" id="KW-0808">Transferase</keyword>
<keyword evidence="4" id="KW-1185">Reference proteome</keyword>
<dbReference type="InterPro" id="IPR010559">
    <property type="entry name" value="Sig_transdc_His_kin_internal"/>
</dbReference>
<feature type="transmembrane region" description="Helical" evidence="1">
    <location>
        <begin position="116"/>
        <end position="136"/>
    </location>
</feature>
<name>A0A0A2GSC4_9FLAO</name>
<evidence type="ECO:0000313" key="4">
    <source>
        <dbReference type="Proteomes" id="UP000030140"/>
    </source>
</evidence>
<protein>
    <submittedName>
        <fullName evidence="3">Histidine kinase</fullName>
    </submittedName>
</protein>
<evidence type="ECO:0000256" key="1">
    <source>
        <dbReference type="SAM" id="Phobius"/>
    </source>
</evidence>
<reference evidence="3 4" key="1">
    <citation type="submission" date="2014-10" db="EMBL/GenBank/DDBJ databases">
        <title>Draft genome sequence of the proteorhodopsin-containing marine bacterium Dokdonia donghaensis.</title>
        <authorList>
            <person name="Gomez-Consarnau L."/>
            <person name="Gonzalez J.M."/>
            <person name="Riedel T."/>
            <person name="Jaenicke S."/>
            <person name="Wagner-Doebler I."/>
            <person name="Fuhrman J.A."/>
        </authorList>
    </citation>
    <scope>NUCLEOTIDE SEQUENCE [LARGE SCALE GENOMIC DNA]</scope>
    <source>
        <strain evidence="3 4">DSW-1</strain>
    </source>
</reference>
<dbReference type="EMBL" id="JSAQ01000001">
    <property type="protein sequence ID" value="KGO06204.1"/>
    <property type="molecule type" value="Genomic_DNA"/>
</dbReference>
<keyword evidence="1" id="KW-0812">Transmembrane</keyword>
<organism evidence="3 4">
    <name type="scientific">Dokdonia donghaensis DSW-1</name>
    <dbReference type="NCBI Taxonomy" id="1300343"/>
    <lineage>
        <taxon>Bacteria</taxon>
        <taxon>Pseudomonadati</taxon>
        <taxon>Bacteroidota</taxon>
        <taxon>Flavobacteriia</taxon>
        <taxon>Flavobacteriales</taxon>
        <taxon>Flavobacteriaceae</taxon>
        <taxon>Dokdonia</taxon>
    </lineage>
</organism>
<dbReference type="Pfam" id="PF06580">
    <property type="entry name" value="His_kinase"/>
    <property type="match status" value="1"/>
</dbReference>
<dbReference type="RefSeq" id="WP_035325209.1">
    <property type="nucleotide sequence ID" value="NZ_CP015125.1"/>
</dbReference>
<dbReference type="GO" id="GO:0016020">
    <property type="term" value="C:membrane"/>
    <property type="evidence" value="ECO:0007669"/>
    <property type="project" value="InterPro"/>
</dbReference>
<dbReference type="Proteomes" id="UP000030140">
    <property type="component" value="Unassembled WGS sequence"/>
</dbReference>
<keyword evidence="1" id="KW-0472">Membrane</keyword>
<dbReference type="Gene3D" id="3.30.565.10">
    <property type="entry name" value="Histidine kinase-like ATPase, C-terminal domain"/>
    <property type="match status" value="1"/>
</dbReference>
<comment type="caution">
    <text evidence="3">The sequence shown here is derived from an EMBL/GenBank/DDBJ whole genome shotgun (WGS) entry which is preliminary data.</text>
</comment>
<accession>A0A0A2GSC4</accession>
<dbReference type="OrthoDB" id="9809908at2"/>
<dbReference type="PANTHER" id="PTHR34220">
    <property type="entry name" value="SENSOR HISTIDINE KINASE YPDA"/>
    <property type="match status" value="1"/>
</dbReference>
<dbReference type="InterPro" id="IPR050640">
    <property type="entry name" value="Bact_2-comp_sensor_kinase"/>
</dbReference>
<evidence type="ECO:0000259" key="2">
    <source>
        <dbReference type="Pfam" id="PF06580"/>
    </source>
</evidence>
<dbReference type="KEGG" id="ddo:I597_2713"/>
<proteinExistence type="predicted"/>
<keyword evidence="3" id="KW-0418">Kinase</keyword>
<gene>
    <name evidence="3" type="ORF">NV36_04710</name>
</gene>
<feature type="transmembrane region" description="Helical" evidence="1">
    <location>
        <begin position="12"/>
        <end position="33"/>
    </location>
</feature>
<keyword evidence="1" id="KW-1133">Transmembrane helix</keyword>
<dbReference type="InterPro" id="IPR036890">
    <property type="entry name" value="HATPase_C_sf"/>
</dbReference>
<evidence type="ECO:0000313" key="3">
    <source>
        <dbReference type="EMBL" id="KGO06204.1"/>
    </source>
</evidence>
<dbReference type="GO" id="GO:0000155">
    <property type="term" value="F:phosphorelay sensor kinase activity"/>
    <property type="evidence" value="ECO:0007669"/>
    <property type="project" value="InterPro"/>
</dbReference>
<feature type="transmembrane region" description="Helical" evidence="1">
    <location>
        <begin position="75"/>
        <end position="96"/>
    </location>
</feature>
<dbReference type="PATRIC" id="fig|1300343.5.peg.2753"/>
<dbReference type="AlphaFoldDB" id="A0A0A2GSC4"/>
<feature type="domain" description="Signal transduction histidine kinase internal region" evidence="2">
    <location>
        <begin position="164"/>
        <end position="242"/>
    </location>
</feature>